<feature type="region of interest" description="Disordered" evidence="1">
    <location>
        <begin position="55"/>
        <end position="128"/>
    </location>
</feature>
<feature type="compositionally biased region" description="Low complexity" evidence="1">
    <location>
        <begin position="73"/>
        <end position="84"/>
    </location>
</feature>
<dbReference type="CDD" id="cd00303">
    <property type="entry name" value="retropepsin_like"/>
    <property type="match status" value="1"/>
</dbReference>
<feature type="compositionally biased region" description="Pro residues" evidence="1">
    <location>
        <begin position="89"/>
        <end position="110"/>
    </location>
</feature>
<reference evidence="3" key="1">
    <citation type="submission" date="2013-09" db="EMBL/GenBank/DDBJ databases">
        <title>Corchorus olitorius genome sequencing.</title>
        <authorList>
            <person name="Alam M."/>
            <person name="Haque M.S."/>
            <person name="Islam M.S."/>
            <person name="Emdad E.M."/>
            <person name="Islam M.M."/>
            <person name="Ahmed B."/>
            <person name="Halim A."/>
            <person name="Hossen Q.M.M."/>
            <person name="Hossain M.Z."/>
            <person name="Ahmed R."/>
            <person name="Khan M.M."/>
            <person name="Islam R."/>
            <person name="Rashid M.M."/>
            <person name="Khan S.A."/>
            <person name="Rahman M.S."/>
            <person name="Alam M."/>
            <person name="Yahiya A.S."/>
            <person name="Khan M.S."/>
            <person name="Azam M.S."/>
            <person name="Haque T."/>
            <person name="Lashkar M.Z.H."/>
            <person name="Akhand A.I."/>
            <person name="Morshed G."/>
            <person name="Roy S."/>
            <person name="Uddin K.S."/>
            <person name="Rabeya T."/>
            <person name="Hossain A.S."/>
            <person name="Chowdhury A."/>
            <person name="Snigdha A.R."/>
            <person name="Mortoza M.S."/>
            <person name="Matin S.A."/>
            <person name="Hoque S.M.E."/>
            <person name="Islam M.K."/>
            <person name="Roy D.K."/>
            <person name="Haider R."/>
            <person name="Moosa M.M."/>
            <person name="Elias S.M."/>
            <person name="Hasan A.M."/>
            <person name="Jahan S."/>
            <person name="Shafiuddin M."/>
            <person name="Mahmood N."/>
            <person name="Shommy N.S."/>
        </authorList>
    </citation>
    <scope>NUCLEOTIDE SEQUENCE [LARGE SCALE GENOMIC DNA]</scope>
    <source>
        <strain evidence="3">cv. O-4</strain>
    </source>
</reference>
<proteinExistence type="predicted"/>
<dbReference type="Proteomes" id="UP000187203">
    <property type="component" value="Unassembled WGS sequence"/>
</dbReference>
<name>A0A1R3IWA0_9ROSI</name>
<dbReference type="AlphaFoldDB" id="A0A1R3IWA0"/>
<protein>
    <recommendedName>
        <fullName evidence="4">Retrotransposon gag protein</fullName>
    </recommendedName>
</protein>
<dbReference type="EMBL" id="AWUE01017498">
    <property type="protein sequence ID" value="OMO86858.1"/>
    <property type="molecule type" value="Genomic_DNA"/>
</dbReference>
<evidence type="ECO:0000313" key="2">
    <source>
        <dbReference type="EMBL" id="OMO86858.1"/>
    </source>
</evidence>
<sequence>MANEMTSDSLPSILEIGGAADIENLVKAQVAGMKSALMDDIRDLFDQFAVRDDRAREKLPTGTPTTSKQNIETPTSPKNNTKPPFYAHTPPPWNSPVPQNPYQYQPPWPPHIGQASNHPQSSDAQNKNYPPPYNTPWSVAATMPPWQDTSQQTQSYYHPRYRMDLPKFNGDDFKSWFSKFEQYLEMECVPDEYKPKVAMFSFEGPALHWHQFYVGTMGGMQNVRWQPYLAALKERFGSSEFADPLFVLAAEMSILIEANLEASKKTPTYSKTSTTTQIRTIPATGIKHHKLIILVDSGSTHNFIDGNTAKAVGLKINSKSKTEVTIADGTPVVT</sequence>
<evidence type="ECO:0000313" key="3">
    <source>
        <dbReference type="Proteomes" id="UP000187203"/>
    </source>
</evidence>
<evidence type="ECO:0000256" key="1">
    <source>
        <dbReference type="SAM" id="MobiDB-lite"/>
    </source>
</evidence>
<comment type="caution">
    <text evidence="2">The sequence shown here is derived from an EMBL/GenBank/DDBJ whole genome shotgun (WGS) entry which is preliminary data.</text>
</comment>
<dbReference type="Gene3D" id="2.40.70.10">
    <property type="entry name" value="Acid Proteases"/>
    <property type="match status" value="1"/>
</dbReference>
<feature type="compositionally biased region" description="Polar residues" evidence="1">
    <location>
        <begin position="62"/>
        <end position="72"/>
    </location>
</feature>
<dbReference type="InterPro" id="IPR021109">
    <property type="entry name" value="Peptidase_aspartic_dom_sf"/>
</dbReference>
<feature type="compositionally biased region" description="Polar residues" evidence="1">
    <location>
        <begin position="114"/>
        <end position="128"/>
    </location>
</feature>
<accession>A0A1R3IWA0</accession>
<evidence type="ECO:0008006" key="4">
    <source>
        <dbReference type="Google" id="ProtNLM"/>
    </source>
</evidence>
<gene>
    <name evidence="2" type="ORF">COLO4_20893</name>
</gene>
<keyword evidence="3" id="KW-1185">Reference proteome</keyword>
<organism evidence="2 3">
    <name type="scientific">Corchorus olitorius</name>
    <dbReference type="NCBI Taxonomy" id="93759"/>
    <lineage>
        <taxon>Eukaryota</taxon>
        <taxon>Viridiplantae</taxon>
        <taxon>Streptophyta</taxon>
        <taxon>Embryophyta</taxon>
        <taxon>Tracheophyta</taxon>
        <taxon>Spermatophyta</taxon>
        <taxon>Magnoliopsida</taxon>
        <taxon>eudicotyledons</taxon>
        <taxon>Gunneridae</taxon>
        <taxon>Pentapetalae</taxon>
        <taxon>rosids</taxon>
        <taxon>malvids</taxon>
        <taxon>Malvales</taxon>
        <taxon>Malvaceae</taxon>
        <taxon>Grewioideae</taxon>
        <taxon>Apeibeae</taxon>
        <taxon>Corchorus</taxon>
    </lineage>
</organism>